<proteinExistence type="predicted"/>
<name>A0A2V3A9P4_9BACI</name>
<evidence type="ECO:0000313" key="3">
    <source>
        <dbReference type="Proteomes" id="UP000247150"/>
    </source>
</evidence>
<protein>
    <submittedName>
        <fullName evidence="2">Uncharacterized protein</fullName>
    </submittedName>
</protein>
<evidence type="ECO:0000256" key="1">
    <source>
        <dbReference type="SAM" id="Phobius"/>
    </source>
</evidence>
<keyword evidence="1" id="KW-0812">Transmembrane</keyword>
<dbReference type="Proteomes" id="UP000247150">
    <property type="component" value="Unassembled WGS sequence"/>
</dbReference>
<reference evidence="2 3" key="1">
    <citation type="submission" date="2018-05" db="EMBL/GenBank/DDBJ databases">
        <title>Freshwater and sediment microbial communities from various areas in North America, analyzing microbe dynamics in response to fracking.</title>
        <authorList>
            <person name="Lamendella R."/>
        </authorList>
    </citation>
    <scope>NUCLEOTIDE SEQUENCE [LARGE SCALE GENOMIC DNA]</scope>
    <source>
        <strain evidence="2 3">15_TX</strain>
    </source>
</reference>
<keyword evidence="1" id="KW-0472">Membrane</keyword>
<organism evidence="2 3">
    <name type="scientific">Cytobacillus oceanisediminis</name>
    <dbReference type="NCBI Taxonomy" id="665099"/>
    <lineage>
        <taxon>Bacteria</taxon>
        <taxon>Bacillati</taxon>
        <taxon>Bacillota</taxon>
        <taxon>Bacilli</taxon>
        <taxon>Bacillales</taxon>
        <taxon>Bacillaceae</taxon>
        <taxon>Cytobacillus</taxon>
    </lineage>
</organism>
<feature type="transmembrane region" description="Helical" evidence="1">
    <location>
        <begin position="33"/>
        <end position="50"/>
    </location>
</feature>
<dbReference type="RefSeq" id="WP_110064072.1">
    <property type="nucleotide sequence ID" value="NZ_QGTW01000003.1"/>
</dbReference>
<sequence>MVFIGLAAGLILLMAGMVGLSLSEAGNEYAISGLLLLIGMALIVYVVYYYRKRNKEKKGKDDDCCEFSFSYLDCPASFHSGKSKGSSLLDCDSTDCDCTPGCGN</sequence>
<gene>
    <name evidence="2" type="ORF">DFO73_10366</name>
</gene>
<dbReference type="EMBL" id="QGTW01000003">
    <property type="protein sequence ID" value="PWW30184.1"/>
    <property type="molecule type" value="Genomic_DNA"/>
</dbReference>
<keyword evidence="1" id="KW-1133">Transmembrane helix</keyword>
<dbReference type="AlphaFoldDB" id="A0A2V3A9P4"/>
<comment type="caution">
    <text evidence="2">The sequence shown here is derived from an EMBL/GenBank/DDBJ whole genome shotgun (WGS) entry which is preliminary data.</text>
</comment>
<evidence type="ECO:0000313" key="2">
    <source>
        <dbReference type="EMBL" id="PWW30184.1"/>
    </source>
</evidence>
<accession>A0A2V3A9P4</accession>